<feature type="domain" description="Dynamin N-terminal" evidence="1">
    <location>
        <begin position="64"/>
        <end position="217"/>
    </location>
</feature>
<evidence type="ECO:0000259" key="1">
    <source>
        <dbReference type="Pfam" id="PF00350"/>
    </source>
</evidence>
<gene>
    <name evidence="2" type="ORF">CQA75_01070</name>
</gene>
<keyword evidence="3" id="KW-1185">Reference proteome</keyword>
<reference evidence="2 3" key="1">
    <citation type="submission" date="2018-05" db="EMBL/GenBank/DDBJ databases">
        <title>Novel Campyloabacter and Helicobacter Species and Strains.</title>
        <authorList>
            <person name="Mannion A.J."/>
            <person name="Shen Z."/>
            <person name="Fox J.G."/>
        </authorList>
    </citation>
    <scope>NUCLEOTIDE SEQUENCE [LARGE SCALE GENOMIC DNA]</scope>
    <source>
        <strain evidence="3">MIT10-5678</strain>
    </source>
</reference>
<keyword evidence="2" id="KW-0547">Nucleotide-binding</keyword>
<dbReference type="Gene3D" id="3.40.50.300">
    <property type="entry name" value="P-loop containing nucleotide triphosphate hydrolases"/>
    <property type="match status" value="1"/>
</dbReference>
<dbReference type="Proteomes" id="UP000309584">
    <property type="component" value="Unassembled WGS sequence"/>
</dbReference>
<keyword evidence="2" id="KW-0067">ATP-binding</keyword>
<dbReference type="InterPro" id="IPR051943">
    <property type="entry name" value="TRAFAC_Dynamin-like_GTPase"/>
</dbReference>
<accession>A0ABY2TK89</accession>
<dbReference type="InterPro" id="IPR027417">
    <property type="entry name" value="P-loop_NTPase"/>
</dbReference>
<evidence type="ECO:0000313" key="3">
    <source>
        <dbReference type="Proteomes" id="UP000309584"/>
    </source>
</evidence>
<proteinExistence type="predicted"/>
<dbReference type="PANTHER" id="PTHR43681:SF1">
    <property type="entry name" value="SARCALUMENIN"/>
    <property type="match status" value="1"/>
</dbReference>
<sequence length="608" mass="71850">MQINILNDFISSYEKAYINYYDDSFSGKIKTICQNLNEPFMHPSRELSKELKELCFSLDKNINIAIIGQFSSGKSSLLNLILKKECLPTGVIPVTFKPTFLHYAKEYFLRVEFEDGSDLITEIENLALYTDQRNEIKKAKNLHIFAPVPLLKKITLIDTPGLNANENDTLTTLSELKNIHAAIWLSLIDNAGKKSEEEVIKENTEILGEYSICVLNQKDKLNEQELDNVLNYVRKNFSQYFKDIIAISCKEAKIQESYKHSNFELLIDFLQSIDDQKVKEKFTRRKIFNLCKILDNENKLFLDIFDQLFLNFQTYEEHANSIYEGFLKEIEILNHQILNQLKSIGEKISNEIFNCIKEKEAYFYQKSKKILTKNLYVKYAYKIPYISTDDTYLSMFYHSDSMNKEFKKIKNEIYHSFEQIKENLVNLVNVLEKKILFFKSEFSNIQKDNVFQSDRNFSELRVFSNASEEYFLKDFKELLFKNALELDLFFEKLNLKAFANYENATRLTLSFLSDKINQSRTLYELDSSEFALFYPKKSEIYERVLKELNVYEFENLLIDKPVIIKMIKNFFKDNKILIENKKHFIELKKTELDRRKNQIIKSFELLKG</sequence>
<dbReference type="InterPro" id="IPR045063">
    <property type="entry name" value="Dynamin_N"/>
</dbReference>
<evidence type="ECO:0000313" key="2">
    <source>
        <dbReference type="EMBL" id="TKX34529.1"/>
    </source>
</evidence>
<name>A0ABY2TK89_9BACT</name>
<dbReference type="CDD" id="cd09912">
    <property type="entry name" value="DLP_2"/>
    <property type="match status" value="1"/>
</dbReference>
<dbReference type="EMBL" id="NXLY01000002">
    <property type="protein sequence ID" value="TKX34529.1"/>
    <property type="molecule type" value="Genomic_DNA"/>
</dbReference>
<protein>
    <submittedName>
        <fullName evidence="2">ATP-binding protein</fullName>
    </submittedName>
</protein>
<organism evidence="2 3">
    <name type="scientific">Campylobacter taeniopygiae</name>
    <dbReference type="NCBI Taxonomy" id="2510188"/>
    <lineage>
        <taxon>Bacteria</taxon>
        <taxon>Pseudomonadati</taxon>
        <taxon>Campylobacterota</taxon>
        <taxon>Epsilonproteobacteria</taxon>
        <taxon>Campylobacterales</taxon>
        <taxon>Campylobacteraceae</taxon>
        <taxon>Campylobacter</taxon>
    </lineage>
</organism>
<dbReference type="GO" id="GO:0005524">
    <property type="term" value="F:ATP binding"/>
    <property type="evidence" value="ECO:0007669"/>
    <property type="project" value="UniProtKB-KW"/>
</dbReference>
<dbReference type="PANTHER" id="PTHR43681">
    <property type="entry name" value="TRANSMEMBRANE GTPASE FZO"/>
    <property type="match status" value="1"/>
</dbReference>
<dbReference type="RefSeq" id="WP_137623211.1">
    <property type="nucleotide sequence ID" value="NZ_NXLY01000002.1"/>
</dbReference>
<dbReference type="SUPFAM" id="SSF52540">
    <property type="entry name" value="P-loop containing nucleoside triphosphate hydrolases"/>
    <property type="match status" value="1"/>
</dbReference>
<comment type="caution">
    <text evidence="2">The sequence shown here is derived from an EMBL/GenBank/DDBJ whole genome shotgun (WGS) entry which is preliminary data.</text>
</comment>
<dbReference type="Pfam" id="PF00350">
    <property type="entry name" value="Dynamin_N"/>
    <property type="match status" value="1"/>
</dbReference>